<dbReference type="RefSeq" id="WP_210045981.1">
    <property type="nucleotide sequence ID" value="NZ_JBHLVU010000007.1"/>
</dbReference>
<dbReference type="Proteomes" id="UP001519887">
    <property type="component" value="Unassembled WGS sequence"/>
</dbReference>
<proteinExistence type="predicted"/>
<keyword evidence="3" id="KW-1185">Reference proteome</keyword>
<sequence>MYTFGWCSGIEEGERLKRLGFDYIECALVSLDLENEAAAAEKIPVYADSPIPVRAFNVFFPGDIKVVGPEVDVNRIQRYIHKAASAMNRVGAEIAVLGSGRSRNIPDGWERQQAEEQFVQLLEWIAAEFAGTGVTLAIEPLNSKESNIVGSVSEAVMFAKQVNHSSIRVLADFYHMDEENEPLGTLIDNKDWLAHIHLADTGRLSPGTGQYPYAEFAASLHAAGYSGMISAECKVNDPDTEFAASLAFMKRVFSK</sequence>
<gene>
    <name evidence="2" type="ORF">K0U00_03745</name>
</gene>
<dbReference type="EMBL" id="JAHZIK010000046">
    <property type="protein sequence ID" value="MBW7453150.1"/>
    <property type="molecule type" value="Genomic_DNA"/>
</dbReference>
<evidence type="ECO:0000259" key="1">
    <source>
        <dbReference type="Pfam" id="PF01261"/>
    </source>
</evidence>
<protein>
    <submittedName>
        <fullName evidence="2">Sugar phosphate isomerase/epimerase</fullName>
    </submittedName>
</protein>
<comment type="caution">
    <text evidence="2">The sequence shown here is derived from an EMBL/GenBank/DDBJ whole genome shotgun (WGS) entry which is preliminary data.</text>
</comment>
<dbReference type="Gene3D" id="3.20.20.150">
    <property type="entry name" value="Divalent-metal-dependent TIM barrel enzymes"/>
    <property type="match status" value="1"/>
</dbReference>
<name>A0ABS7BWX2_9BACL</name>
<dbReference type="SUPFAM" id="SSF51658">
    <property type="entry name" value="Xylose isomerase-like"/>
    <property type="match status" value="1"/>
</dbReference>
<dbReference type="GO" id="GO:0016853">
    <property type="term" value="F:isomerase activity"/>
    <property type="evidence" value="ECO:0007669"/>
    <property type="project" value="UniProtKB-KW"/>
</dbReference>
<evidence type="ECO:0000313" key="2">
    <source>
        <dbReference type="EMBL" id="MBW7453150.1"/>
    </source>
</evidence>
<dbReference type="InterPro" id="IPR013022">
    <property type="entry name" value="Xyl_isomerase-like_TIM-brl"/>
</dbReference>
<dbReference type="InterPro" id="IPR050312">
    <property type="entry name" value="IolE/XylAMocC-like"/>
</dbReference>
<organism evidence="2 3">
    <name type="scientific">Paenibacillus sepulcri</name>
    <dbReference type="NCBI Taxonomy" id="359917"/>
    <lineage>
        <taxon>Bacteria</taxon>
        <taxon>Bacillati</taxon>
        <taxon>Bacillota</taxon>
        <taxon>Bacilli</taxon>
        <taxon>Bacillales</taxon>
        <taxon>Paenibacillaceae</taxon>
        <taxon>Paenibacillus</taxon>
    </lineage>
</organism>
<keyword evidence="2" id="KW-0413">Isomerase</keyword>
<reference evidence="2 3" key="1">
    <citation type="submission" date="2021-07" db="EMBL/GenBank/DDBJ databases">
        <title>Paenibacillus radiodurans sp. nov., isolated from the southeastern edge of Tengger Desert.</title>
        <authorList>
            <person name="Zhang G."/>
        </authorList>
    </citation>
    <scope>NUCLEOTIDE SEQUENCE [LARGE SCALE GENOMIC DNA]</scope>
    <source>
        <strain evidence="2 3">CCM 7311</strain>
    </source>
</reference>
<dbReference type="Pfam" id="PF01261">
    <property type="entry name" value="AP_endonuc_2"/>
    <property type="match status" value="1"/>
</dbReference>
<accession>A0ABS7BWX2</accession>
<feature type="domain" description="Xylose isomerase-like TIM barrel" evidence="1">
    <location>
        <begin position="15"/>
        <end position="251"/>
    </location>
</feature>
<evidence type="ECO:0000313" key="3">
    <source>
        <dbReference type="Proteomes" id="UP001519887"/>
    </source>
</evidence>
<dbReference type="InterPro" id="IPR036237">
    <property type="entry name" value="Xyl_isomerase-like_sf"/>
</dbReference>
<dbReference type="PANTHER" id="PTHR12110">
    <property type="entry name" value="HYDROXYPYRUVATE ISOMERASE"/>
    <property type="match status" value="1"/>
</dbReference>